<feature type="transmembrane region" description="Helical" evidence="2">
    <location>
        <begin position="173"/>
        <end position="194"/>
    </location>
</feature>
<dbReference type="Proteomes" id="UP001470230">
    <property type="component" value="Unassembled WGS sequence"/>
</dbReference>
<feature type="transmembrane region" description="Helical" evidence="2">
    <location>
        <begin position="6"/>
        <end position="23"/>
    </location>
</feature>
<feature type="region of interest" description="Disordered" evidence="1">
    <location>
        <begin position="45"/>
        <end position="70"/>
    </location>
</feature>
<sequence>MIEALICLSFIFAACYIFVSNLLSKRLLGGLSYVTLIEDERKEFTTPSAPTNKKAPRHHSPQPQSAEKGKKTLSFTPSLINRSHLSGLYIYRYVKILYTFFAFFASTLVLLLITALLLFLRNENLKKHYISFFNVSLITTFIFIILGFYSSCSYRYRSKKSGTEEYEIDEKFSFGRFLISLLFPILSVFSQITIAKNIPFGPFDIHPLFDYNNWTIAFITFSVSLLLSASYATTIKLNASIHKTIKDPQRSLFTTGYYKKLIIHLIRELPATIFESIYNFVPTDIFFLLGIRIYFNEKVNDVLINNIFIVLVSLASIFKLFITRSSVQLIVLRDTFQALKLLDEKRTTKAWDNVTKTTEKLLTYIPQMSIALMLPSCINIIMCIIYGLSYVIASESSGNPNDLEIVPWLRIISIYVISSSEISTAMQQLVPEGL</sequence>
<proteinExistence type="predicted"/>
<evidence type="ECO:0000256" key="2">
    <source>
        <dbReference type="SAM" id="Phobius"/>
    </source>
</evidence>
<gene>
    <name evidence="3" type="ORF">M9Y10_022161</name>
</gene>
<protein>
    <submittedName>
        <fullName evidence="3">Uncharacterized protein</fullName>
    </submittedName>
</protein>
<evidence type="ECO:0000256" key="1">
    <source>
        <dbReference type="SAM" id="MobiDB-lite"/>
    </source>
</evidence>
<name>A0ABR2KTF6_9EUKA</name>
<keyword evidence="2" id="KW-0472">Membrane</keyword>
<comment type="caution">
    <text evidence="3">The sequence shown here is derived from an EMBL/GenBank/DDBJ whole genome shotgun (WGS) entry which is preliminary data.</text>
</comment>
<accession>A0ABR2KTF6</accession>
<feature type="transmembrane region" description="Helical" evidence="2">
    <location>
        <begin position="214"/>
        <end position="233"/>
    </location>
</feature>
<keyword evidence="2" id="KW-1133">Transmembrane helix</keyword>
<dbReference type="EMBL" id="JAPFFF010000003">
    <property type="protein sequence ID" value="KAK8893732.1"/>
    <property type="molecule type" value="Genomic_DNA"/>
</dbReference>
<feature type="transmembrane region" description="Helical" evidence="2">
    <location>
        <begin position="132"/>
        <end position="152"/>
    </location>
</feature>
<keyword evidence="4" id="KW-1185">Reference proteome</keyword>
<reference evidence="3 4" key="1">
    <citation type="submission" date="2024-04" db="EMBL/GenBank/DDBJ databases">
        <title>Tritrichomonas musculus Genome.</title>
        <authorList>
            <person name="Alves-Ferreira E."/>
            <person name="Grigg M."/>
            <person name="Lorenzi H."/>
            <person name="Galac M."/>
        </authorList>
    </citation>
    <scope>NUCLEOTIDE SEQUENCE [LARGE SCALE GENOMIC DNA]</scope>
    <source>
        <strain evidence="3 4">EAF2021</strain>
    </source>
</reference>
<evidence type="ECO:0000313" key="3">
    <source>
        <dbReference type="EMBL" id="KAK8893732.1"/>
    </source>
</evidence>
<organism evidence="3 4">
    <name type="scientific">Tritrichomonas musculus</name>
    <dbReference type="NCBI Taxonomy" id="1915356"/>
    <lineage>
        <taxon>Eukaryota</taxon>
        <taxon>Metamonada</taxon>
        <taxon>Parabasalia</taxon>
        <taxon>Tritrichomonadida</taxon>
        <taxon>Tritrichomonadidae</taxon>
        <taxon>Tritrichomonas</taxon>
    </lineage>
</organism>
<keyword evidence="2" id="KW-0812">Transmembrane</keyword>
<feature type="transmembrane region" description="Helical" evidence="2">
    <location>
        <begin position="370"/>
        <end position="393"/>
    </location>
</feature>
<feature type="transmembrane region" description="Helical" evidence="2">
    <location>
        <begin position="302"/>
        <end position="322"/>
    </location>
</feature>
<feature type="transmembrane region" description="Helical" evidence="2">
    <location>
        <begin position="96"/>
        <end position="120"/>
    </location>
</feature>
<evidence type="ECO:0000313" key="4">
    <source>
        <dbReference type="Proteomes" id="UP001470230"/>
    </source>
</evidence>